<organism evidence="2 3">
    <name type="scientific">Chitinophaga agrisoli</name>
    <dbReference type="NCBI Taxonomy" id="2607653"/>
    <lineage>
        <taxon>Bacteria</taxon>
        <taxon>Pseudomonadati</taxon>
        <taxon>Bacteroidota</taxon>
        <taxon>Chitinophagia</taxon>
        <taxon>Chitinophagales</taxon>
        <taxon>Chitinophagaceae</taxon>
        <taxon>Chitinophaga</taxon>
    </lineage>
</organism>
<dbReference type="SUPFAM" id="SSF55729">
    <property type="entry name" value="Acyl-CoA N-acyltransferases (Nat)"/>
    <property type="match status" value="1"/>
</dbReference>
<dbReference type="EMBL" id="VUOC01000001">
    <property type="protein sequence ID" value="KAA2244557.1"/>
    <property type="molecule type" value="Genomic_DNA"/>
</dbReference>
<dbReference type="RefSeq" id="WP_149835955.1">
    <property type="nucleotide sequence ID" value="NZ_VUOC01000001.1"/>
</dbReference>
<accession>A0A5B2W249</accession>
<dbReference type="Pfam" id="PF00583">
    <property type="entry name" value="Acetyltransf_1"/>
    <property type="match status" value="1"/>
</dbReference>
<sequence length="245" mass="27962">MQITVIKTELPEVAAFRLLFLQENDFQFVHNKCHLYGWADTYLLLADGKRIGYAAVWGQESREERDAVFEFYVIPAFRKAANLIFPELLAVCGAPYIECQSNDHLLSSMLYEHAHHINAEAILFEEHYTTQLTVPDITFRRLPNATDTADNAGGYVLERQNELVADGGFMLNYNMPYADIYMNVMEGHRRQGLGSYIVQELKREAYLMGRVPAARCNIRNQASKATLLKAGFRNCGVIMKGEVRR</sequence>
<protein>
    <submittedName>
        <fullName evidence="2">GNAT family N-acetyltransferase</fullName>
    </submittedName>
</protein>
<keyword evidence="2" id="KW-0808">Transferase</keyword>
<proteinExistence type="predicted"/>
<keyword evidence="3" id="KW-1185">Reference proteome</keyword>
<evidence type="ECO:0000313" key="2">
    <source>
        <dbReference type="EMBL" id="KAA2244557.1"/>
    </source>
</evidence>
<reference evidence="2 3" key="2">
    <citation type="submission" date="2019-09" db="EMBL/GenBank/DDBJ databases">
        <authorList>
            <person name="Jin C."/>
        </authorList>
    </citation>
    <scope>NUCLEOTIDE SEQUENCE [LARGE SCALE GENOMIC DNA]</scope>
    <source>
        <strain evidence="2 3">BN140078</strain>
    </source>
</reference>
<feature type="domain" description="N-acetyltransferase" evidence="1">
    <location>
        <begin position="109"/>
        <end position="245"/>
    </location>
</feature>
<evidence type="ECO:0000259" key="1">
    <source>
        <dbReference type="PROSITE" id="PS51186"/>
    </source>
</evidence>
<dbReference type="PROSITE" id="PS51186">
    <property type="entry name" value="GNAT"/>
    <property type="match status" value="1"/>
</dbReference>
<dbReference type="AlphaFoldDB" id="A0A5B2W249"/>
<dbReference type="Gene3D" id="3.40.630.30">
    <property type="match status" value="1"/>
</dbReference>
<reference evidence="2 3" key="1">
    <citation type="submission" date="2019-09" db="EMBL/GenBank/DDBJ databases">
        <title>Chitinophaga ginsengihumi sp. nov., isolated from soil of ginseng rhizosphere.</title>
        <authorList>
            <person name="Lee J."/>
        </authorList>
    </citation>
    <scope>NUCLEOTIDE SEQUENCE [LARGE SCALE GENOMIC DNA]</scope>
    <source>
        <strain evidence="2 3">BN140078</strain>
    </source>
</reference>
<evidence type="ECO:0000313" key="3">
    <source>
        <dbReference type="Proteomes" id="UP000324611"/>
    </source>
</evidence>
<dbReference type="Proteomes" id="UP000324611">
    <property type="component" value="Unassembled WGS sequence"/>
</dbReference>
<comment type="caution">
    <text evidence="2">The sequence shown here is derived from an EMBL/GenBank/DDBJ whole genome shotgun (WGS) entry which is preliminary data.</text>
</comment>
<dbReference type="InterPro" id="IPR016181">
    <property type="entry name" value="Acyl_CoA_acyltransferase"/>
</dbReference>
<gene>
    <name evidence="2" type="ORF">F0L74_00850</name>
</gene>
<dbReference type="InterPro" id="IPR000182">
    <property type="entry name" value="GNAT_dom"/>
</dbReference>
<name>A0A5B2W249_9BACT</name>
<dbReference type="GO" id="GO:0016747">
    <property type="term" value="F:acyltransferase activity, transferring groups other than amino-acyl groups"/>
    <property type="evidence" value="ECO:0007669"/>
    <property type="project" value="InterPro"/>
</dbReference>